<evidence type="ECO:0000256" key="3">
    <source>
        <dbReference type="HAMAP-Rule" id="MF_00068"/>
    </source>
</evidence>
<keyword evidence="1 3" id="KW-0456">Lyase</keyword>
<gene>
    <name evidence="3 6" type="primary">murQ</name>
    <name evidence="6" type="ORF">ACFQ16_14100</name>
</gene>
<evidence type="ECO:0000256" key="2">
    <source>
        <dbReference type="ARBA" id="ARBA00023277"/>
    </source>
</evidence>
<dbReference type="RefSeq" id="WP_263250514.1">
    <property type="nucleotide sequence ID" value="NZ_BAABLT010000011.1"/>
</dbReference>
<dbReference type="InterPro" id="IPR040190">
    <property type="entry name" value="MURQ/GCKR"/>
</dbReference>
<feature type="active site" evidence="3">
    <location>
        <position position="123"/>
    </location>
</feature>
<accession>A0ABW3FQQ8</accession>
<dbReference type="NCBIfam" id="NF009222">
    <property type="entry name" value="PRK12570.1"/>
    <property type="match status" value="1"/>
</dbReference>
<dbReference type="PROSITE" id="PS01272">
    <property type="entry name" value="GCKR"/>
    <property type="match status" value="1"/>
</dbReference>
<feature type="domain" description="SIS" evidence="5">
    <location>
        <begin position="64"/>
        <end position="225"/>
    </location>
</feature>
<dbReference type="SUPFAM" id="SSF46934">
    <property type="entry name" value="UBA-like"/>
    <property type="match status" value="1"/>
</dbReference>
<comment type="caution">
    <text evidence="6">The sequence shown here is derived from an EMBL/GenBank/DDBJ whole genome shotgun (WGS) entry which is preliminary data.</text>
</comment>
<dbReference type="EC" id="4.2.1.126" evidence="3"/>
<dbReference type="InterPro" id="IPR005488">
    <property type="entry name" value="Etherase_MurQ"/>
</dbReference>
<dbReference type="GO" id="GO:0016829">
    <property type="term" value="F:lyase activity"/>
    <property type="evidence" value="ECO:0007669"/>
    <property type="project" value="UniProtKB-KW"/>
</dbReference>
<dbReference type="NCBIfam" id="NF003915">
    <property type="entry name" value="PRK05441.1"/>
    <property type="match status" value="1"/>
</dbReference>
<dbReference type="CDD" id="cd05007">
    <property type="entry name" value="SIS_Etherase"/>
    <property type="match status" value="1"/>
</dbReference>
<comment type="pathway">
    <text evidence="3">Amino-sugar metabolism; N-acetylmuramate degradation.</text>
</comment>
<dbReference type="PROSITE" id="PS51464">
    <property type="entry name" value="SIS"/>
    <property type="match status" value="1"/>
</dbReference>
<comment type="function">
    <text evidence="3">Specifically catalyzes the cleavage of the D-lactyl ether substituent of MurNAc 6-phosphate, producing GlcNAc 6-phosphate and D-lactate.</text>
</comment>
<dbReference type="Gene3D" id="1.10.8.1080">
    <property type="match status" value="1"/>
</dbReference>
<evidence type="ECO:0000259" key="5">
    <source>
        <dbReference type="PROSITE" id="PS51464"/>
    </source>
</evidence>
<feature type="compositionally biased region" description="Basic and acidic residues" evidence="4">
    <location>
        <begin position="1"/>
        <end position="11"/>
    </location>
</feature>
<comment type="similarity">
    <text evidence="3">Belongs to the GCKR-like family. MurNAc-6-P etherase subfamily.</text>
</comment>
<dbReference type="Gene3D" id="3.40.50.10490">
    <property type="entry name" value="Glucose-6-phosphate isomerase like protein, domain 1"/>
    <property type="match status" value="1"/>
</dbReference>
<dbReference type="EMBL" id="JBHTIW010000009">
    <property type="protein sequence ID" value="MFD0920881.1"/>
    <property type="molecule type" value="Genomic_DNA"/>
</dbReference>
<evidence type="ECO:0000313" key="6">
    <source>
        <dbReference type="EMBL" id="MFD0920881.1"/>
    </source>
</evidence>
<dbReference type="Pfam" id="PF22645">
    <property type="entry name" value="GKRP_SIS_N"/>
    <property type="match status" value="1"/>
</dbReference>
<comment type="catalytic activity">
    <reaction evidence="3">
        <text>N-acetyl-D-muramate 6-phosphate + H2O = N-acetyl-D-glucosamine 6-phosphate + (R)-lactate</text>
        <dbReference type="Rhea" id="RHEA:26410"/>
        <dbReference type="ChEBI" id="CHEBI:15377"/>
        <dbReference type="ChEBI" id="CHEBI:16004"/>
        <dbReference type="ChEBI" id="CHEBI:57513"/>
        <dbReference type="ChEBI" id="CHEBI:58722"/>
        <dbReference type="EC" id="4.2.1.126"/>
    </reaction>
</comment>
<dbReference type="InterPro" id="IPR009060">
    <property type="entry name" value="UBA-like_sf"/>
</dbReference>
<dbReference type="HAMAP" id="MF_00068">
    <property type="entry name" value="MurQ"/>
    <property type="match status" value="1"/>
</dbReference>
<feature type="active site" description="Proton donor" evidence="3">
    <location>
        <position position="92"/>
    </location>
</feature>
<protein>
    <recommendedName>
        <fullName evidence="3">N-acetylmuramic acid 6-phosphate etherase</fullName>
        <shortName evidence="3">MurNAc-6-P etherase</shortName>
        <ecNumber evidence="3">4.2.1.126</ecNumber>
    </recommendedName>
    <alternativeName>
        <fullName evidence="3">N-acetylmuramic acid 6-phosphate hydrolase</fullName>
    </alternativeName>
    <alternativeName>
        <fullName evidence="3">N-acetylmuramic acid 6-phosphate lyase</fullName>
    </alternativeName>
</protein>
<dbReference type="InterPro" id="IPR001347">
    <property type="entry name" value="SIS_dom"/>
</dbReference>
<dbReference type="InterPro" id="IPR005486">
    <property type="entry name" value="Glucokinase_regulatory_CS"/>
</dbReference>
<comment type="subunit">
    <text evidence="3">Homodimer.</text>
</comment>
<name>A0ABW3FQQ8_9PSEU</name>
<dbReference type="PANTHER" id="PTHR10088:SF4">
    <property type="entry name" value="GLUCOKINASE REGULATORY PROTEIN"/>
    <property type="match status" value="1"/>
</dbReference>
<dbReference type="InterPro" id="IPR046348">
    <property type="entry name" value="SIS_dom_sf"/>
</dbReference>
<dbReference type="SUPFAM" id="SSF53697">
    <property type="entry name" value="SIS domain"/>
    <property type="match status" value="1"/>
</dbReference>
<evidence type="ECO:0000313" key="7">
    <source>
        <dbReference type="Proteomes" id="UP001597018"/>
    </source>
</evidence>
<reference evidence="7" key="1">
    <citation type="journal article" date="2019" name="Int. J. Syst. Evol. Microbiol.">
        <title>The Global Catalogue of Microorganisms (GCM) 10K type strain sequencing project: providing services to taxonomists for standard genome sequencing and annotation.</title>
        <authorList>
            <consortium name="The Broad Institute Genomics Platform"/>
            <consortium name="The Broad Institute Genome Sequencing Center for Infectious Disease"/>
            <person name="Wu L."/>
            <person name="Ma J."/>
        </authorList>
    </citation>
    <scope>NUCLEOTIDE SEQUENCE [LARGE SCALE GENOMIC DNA]</scope>
    <source>
        <strain evidence="7">CCUG 56401</strain>
    </source>
</reference>
<organism evidence="6 7">
    <name type="scientific">Saccharopolyspora rosea</name>
    <dbReference type="NCBI Taxonomy" id="524884"/>
    <lineage>
        <taxon>Bacteria</taxon>
        <taxon>Bacillati</taxon>
        <taxon>Actinomycetota</taxon>
        <taxon>Actinomycetes</taxon>
        <taxon>Pseudonocardiales</taxon>
        <taxon>Pseudonocardiaceae</taxon>
        <taxon>Saccharopolyspora</taxon>
    </lineage>
</organism>
<comment type="miscellaneous">
    <text evidence="3">A lyase-type mechanism (elimination/hydration) is suggested for the cleavage of the lactyl ether bond of MurNAc 6-phosphate, with the formation of an alpha,beta-unsaturated aldehyde intermediate with (E)-stereochemistry, followed by the syn addition of water to give product.</text>
</comment>
<sequence>MGRDTRAEHAVRVNAPTERTNPRTKDIDLLPTLDVLRLLNAEDRIVPEAVGRVLPQLARAVDLAVDALRAGGRVHYVGAGTSGRLGVLDAAELIPTFNVPPNWIVAHQAGGRDAFLRAVENAEDDTESAAATVQAQVTGADFVLGLAASGRTPYVLAALRTAGELGARTGMVTSNPEIDDVPADVVIAVDTGPEPITGSTRMKAGTAQKLVLTSFSTAVMIRLGRTYSNLMVSMHATNAKLRGRTLRILQEATSASEDECAAALAASDGDLKTALVHLLTGVDVERAAAALAVSDGHVREALHSLTP</sequence>
<proteinExistence type="inferred from homology"/>
<keyword evidence="7" id="KW-1185">Reference proteome</keyword>
<dbReference type="PANTHER" id="PTHR10088">
    <property type="entry name" value="GLUCOKINASE REGULATORY PROTEIN"/>
    <property type="match status" value="1"/>
</dbReference>
<keyword evidence="2 3" id="KW-0119">Carbohydrate metabolism</keyword>
<evidence type="ECO:0000256" key="4">
    <source>
        <dbReference type="SAM" id="MobiDB-lite"/>
    </source>
</evidence>
<evidence type="ECO:0000256" key="1">
    <source>
        <dbReference type="ARBA" id="ARBA00023239"/>
    </source>
</evidence>
<dbReference type="NCBIfam" id="TIGR00274">
    <property type="entry name" value="N-acetylmuramic acid 6-phosphate etherase"/>
    <property type="match status" value="1"/>
</dbReference>
<dbReference type="Proteomes" id="UP001597018">
    <property type="component" value="Unassembled WGS sequence"/>
</dbReference>
<feature type="region of interest" description="Disordered" evidence="4">
    <location>
        <begin position="1"/>
        <end position="25"/>
    </location>
</feature>